<name>A0ABW4V2G5_9MICO</name>
<organism evidence="1 2">
    <name type="scientific">Promicromonospora aerolata</name>
    <dbReference type="NCBI Taxonomy" id="195749"/>
    <lineage>
        <taxon>Bacteria</taxon>
        <taxon>Bacillati</taxon>
        <taxon>Actinomycetota</taxon>
        <taxon>Actinomycetes</taxon>
        <taxon>Micrococcales</taxon>
        <taxon>Promicromonosporaceae</taxon>
        <taxon>Promicromonospora</taxon>
    </lineage>
</organism>
<reference evidence="2" key="1">
    <citation type="journal article" date="2019" name="Int. J. Syst. Evol. Microbiol.">
        <title>The Global Catalogue of Microorganisms (GCM) 10K type strain sequencing project: providing services to taxonomists for standard genome sequencing and annotation.</title>
        <authorList>
            <consortium name="The Broad Institute Genomics Platform"/>
            <consortium name="The Broad Institute Genome Sequencing Center for Infectious Disease"/>
            <person name="Wu L."/>
            <person name="Ma J."/>
        </authorList>
    </citation>
    <scope>NUCLEOTIDE SEQUENCE [LARGE SCALE GENOMIC DNA]</scope>
    <source>
        <strain evidence="2">CCM 7043</strain>
    </source>
</reference>
<evidence type="ECO:0000313" key="2">
    <source>
        <dbReference type="Proteomes" id="UP001597338"/>
    </source>
</evidence>
<comment type="caution">
    <text evidence="1">The sequence shown here is derived from an EMBL/GenBank/DDBJ whole genome shotgun (WGS) entry which is preliminary data.</text>
</comment>
<dbReference type="Proteomes" id="UP001597338">
    <property type="component" value="Unassembled WGS sequence"/>
</dbReference>
<dbReference type="EMBL" id="JBHUHF010000001">
    <property type="protein sequence ID" value="MFD2024809.1"/>
    <property type="molecule type" value="Genomic_DNA"/>
</dbReference>
<keyword evidence="2" id="KW-1185">Reference proteome</keyword>
<evidence type="ECO:0000313" key="1">
    <source>
        <dbReference type="EMBL" id="MFD2024809.1"/>
    </source>
</evidence>
<proteinExistence type="predicted"/>
<sequence length="322" mass="35272">MSRPLPILPKKLLRLAAEQQGLLTIDQCDVHGVDRGRRARLVAAGTLRRVARRILDTRSADIAGRIAAREHDHVRLRKVWLAQLLAGPGSVAVGRAALVVAGVHGIPWEFIPEMAYLDGRYGRSSEHVVIRQMDLGDRHFERNGLRYTEPERALGQAVPTMDRRTAIAVLDSARHRGVVDEEGLARAREIARGRRGSAGSTRWWDESVEGAESVLESLARTDCVDAGVPPDELQVKVFAPDGTLLGRGDMGFRLADGRLLVVEIDGAGVHSELAALFRDRSRQNALVAQGGVLILRFTWREVREPGAVGQAVRAVVRPHIGP</sequence>
<accession>A0ABW4V2G5</accession>
<protein>
    <recommendedName>
        <fullName evidence="3">DUF559 domain-containing protein</fullName>
    </recommendedName>
</protein>
<dbReference type="RefSeq" id="WP_377196733.1">
    <property type="nucleotide sequence ID" value="NZ_JBHUHF010000001.1"/>
</dbReference>
<evidence type="ECO:0008006" key="3">
    <source>
        <dbReference type="Google" id="ProtNLM"/>
    </source>
</evidence>
<gene>
    <name evidence="1" type="ORF">ACFSL2_04735</name>
</gene>